<evidence type="ECO:0000256" key="2">
    <source>
        <dbReference type="ARBA" id="ARBA00007805"/>
    </source>
</evidence>
<feature type="binding site" evidence="6">
    <location>
        <begin position="228"/>
        <end position="229"/>
    </location>
    <ligand>
        <name>L-ornithine</name>
        <dbReference type="ChEBI" id="CHEBI:46911"/>
    </ligand>
</feature>
<dbReference type="GO" id="GO:0042450">
    <property type="term" value="P:L-arginine biosynthetic process via ornithine"/>
    <property type="evidence" value="ECO:0007669"/>
    <property type="project" value="UniProtKB-UniRule"/>
</dbReference>
<evidence type="ECO:0000256" key="6">
    <source>
        <dbReference type="HAMAP-Rule" id="MF_01109"/>
    </source>
</evidence>
<protein>
    <recommendedName>
        <fullName evidence="3 6">Ornithine carbamoyltransferase</fullName>
        <shortName evidence="6">OTCase</shortName>
        <ecNumber evidence="3 6">2.1.3.3</ecNumber>
    </recommendedName>
</protein>
<organism evidence="9 10">
    <name type="scientific">Thiobaca trueperi</name>
    <dbReference type="NCBI Taxonomy" id="127458"/>
    <lineage>
        <taxon>Bacteria</taxon>
        <taxon>Pseudomonadati</taxon>
        <taxon>Pseudomonadota</taxon>
        <taxon>Gammaproteobacteria</taxon>
        <taxon>Chromatiales</taxon>
        <taxon>Chromatiaceae</taxon>
        <taxon>Thiobaca</taxon>
    </lineage>
</organism>
<evidence type="ECO:0000256" key="3">
    <source>
        <dbReference type="ARBA" id="ARBA00013007"/>
    </source>
</evidence>
<dbReference type="PRINTS" id="PR00102">
    <property type="entry name" value="OTCASE"/>
</dbReference>
<evidence type="ECO:0000313" key="9">
    <source>
        <dbReference type="EMBL" id="TCT22206.1"/>
    </source>
</evidence>
<gene>
    <name evidence="9" type="ORF">EDC35_103305</name>
</gene>
<accession>A0A4R3N2M4</accession>
<name>A0A4R3N2M4_9GAMM</name>
<dbReference type="AlphaFoldDB" id="A0A4R3N2M4"/>
<evidence type="ECO:0000259" key="7">
    <source>
        <dbReference type="Pfam" id="PF00185"/>
    </source>
</evidence>
<feature type="binding site" evidence="6">
    <location>
        <begin position="264"/>
        <end position="265"/>
    </location>
    <ligand>
        <name>carbamoyl phosphate</name>
        <dbReference type="ChEBI" id="CHEBI:58228"/>
    </ligand>
</feature>
<comment type="catalytic activity">
    <reaction evidence="5 6">
        <text>carbamoyl phosphate + L-ornithine = L-citrulline + phosphate + H(+)</text>
        <dbReference type="Rhea" id="RHEA:19513"/>
        <dbReference type="ChEBI" id="CHEBI:15378"/>
        <dbReference type="ChEBI" id="CHEBI:43474"/>
        <dbReference type="ChEBI" id="CHEBI:46911"/>
        <dbReference type="ChEBI" id="CHEBI:57743"/>
        <dbReference type="ChEBI" id="CHEBI:58228"/>
        <dbReference type="EC" id="2.1.3.3"/>
    </reaction>
</comment>
<dbReference type="HAMAP" id="MF_01109">
    <property type="entry name" value="OTCase"/>
    <property type="match status" value="1"/>
</dbReference>
<dbReference type="PANTHER" id="PTHR45753:SF3">
    <property type="entry name" value="ORNITHINE TRANSCARBAMYLASE, MITOCHONDRIAL"/>
    <property type="match status" value="1"/>
</dbReference>
<dbReference type="InterPro" id="IPR002292">
    <property type="entry name" value="Orn/put_carbamltrans"/>
</dbReference>
<keyword evidence="10" id="KW-1185">Reference proteome</keyword>
<feature type="binding site" evidence="6">
    <location>
        <position position="224"/>
    </location>
    <ligand>
        <name>L-ornithine</name>
        <dbReference type="ChEBI" id="CHEBI:46911"/>
    </ligand>
</feature>
<dbReference type="Gene3D" id="3.40.50.1370">
    <property type="entry name" value="Aspartate/ornithine carbamoyltransferase"/>
    <property type="match status" value="2"/>
</dbReference>
<keyword evidence="6" id="KW-0963">Cytoplasm</keyword>
<feature type="domain" description="Aspartate/ornithine carbamoyltransferase carbamoyl-P binding" evidence="8">
    <location>
        <begin position="9"/>
        <end position="149"/>
    </location>
</feature>
<evidence type="ECO:0000256" key="1">
    <source>
        <dbReference type="ARBA" id="ARBA00004975"/>
    </source>
</evidence>
<dbReference type="RefSeq" id="WP_132976600.1">
    <property type="nucleotide sequence ID" value="NZ_SMAO01000003.1"/>
</dbReference>
<dbReference type="InterPro" id="IPR006130">
    <property type="entry name" value="Asp/Orn_carbamoylTrfase"/>
</dbReference>
<comment type="caution">
    <text evidence="9">The sequence shown here is derived from an EMBL/GenBank/DDBJ whole genome shotgun (WGS) entry which is preliminary data.</text>
</comment>
<dbReference type="OrthoDB" id="9802587at2"/>
<comment type="similarity">
    <text evidence="2 6">Belongs to the aspartate/ornithine carbamoyltransferase superfamily. OTCase family.</text>
</comment>
<dbReference type="InterPro" id="IPR006132">
    <property type="entry name" value="Asp/Orn_carbamoyltranf_P-bd"/>
</dbReference>
<reference evidence="9 10" key="1">
    <citation type="submission" date="2019-03" db="EMBL/GenBank/DDBJ databases">
        <title>Genomic Encyclopedia of Type Strains, Phase IV (KMG-IV): sequencing the most valuable type-strain genomes for metagenomic binning, comparative biology and taxonomic classification.</title>
        <authorList>
            <person name="Goeker M."/>
        </authorList>
    </citation>
    <scope>NUCLEOTIDE SEQUENCE [LARGE SCALE GENOMIC DNA]</scope>
    <source>
        <strain evidence="9 10">DSM 13587</strain>
    </source>
</reference>
<feature type="binding site" evidence="6">
    <location>
        <position position="167"/>
    </location>
    <ligand>
        <name>L-ornithine</name>
        <dbReference type="ChEBI" id="CHEBI:46911"/>
    </ligand>
</feature>
<dbReference type="Pfam" id="PF00185">
    <property type="entry name" value="OTCace"/>
    <property type="match status" value="1"/>
</dbReference>
<evidence type="ECO:0000256" key="4">
    <source>
        <dbReference type="ARBA" id="ARBA00022679"/>
    </source>
</evidence>
<dbReference type="InterPro" id="IPR036901">
    <property type="entry name" value="Asp/Orn_carbamoylTrfase_sf"/>
</dbReference>
<dbReference type="InterPro" id="IPR006131">
    <property type="entry name" value="Asp_carbamoyltransf_Asp/Orn-bd"/>
</dbReference>
<dbReference type="InterPro" id="IPR024904">
    <property type="entry name" value="OTCase_ArgI"/>
</dbReference>
<dbReference type="GO" id="GO:0004585">
    <property type="term" value="F:ornithine carbamoyltransferase activity"/>
    <property type="evidence" value="ECO:0007669"/>
    <property type="project" value="UniProtKB-UniRule"/>
</dbReference>
<dbReference type="FunFam" id="3.40.50.1370:FF:000008">
    <property type="entry name" value="Ornithine carbamoyltransferase"/>
    <property type="match status" value="1"/>
</dbReference>
<keyword evidence="4 6" id="KW-0808">Transferase</keyword>
<evidence type="ECO:0000259" key="8">
    <source>
        <dbReference type="Pfam" id="PF02729"/>
    </source>
</evidence>
<dbReference type="EMBL" id="SMAO01000003">
    <property type="protein sequence ID" value="TCT22206.1"/>
    <property type="molecule type" value="Genomic_DNA"/>
</dbReference>
<feature type="binding site" evidence="6">
    <location>
        <position position="109"/>
    </location>
    <ligand>
        <name>carbamoyl phosphate</name>
        <dbReference type="ChEBI" id="CHEBI:58228"/>
    </ligand>
</feature>
<evidence type="ECO:0000313" key="10">
    <source>
        <dbReference type="Proteomes" id="UP000295717"/>
    </source>
</evidence>
<dbReference type="PRINTS" id="PR00100">
    <property type="entry name" value="AOTCASE"/>
</dbReference>
<dbReference type="GO" id="GO:0019240">
    <property type="term" value="P:citrulline biosynthetic process"/>
    <property type="evidence" value="ECO:0007669"/>
    <property type="project" value="TreeGrafter"/>
</dbReference>
<dbReference type="GO" id="GO:0016597">
    <property type="term" value="F:amino acid binding"/>
    <property type="evidence" value="ECO:0007669"/>
    <property type="project" value="InterPro"/>
</dbReference>
<dbReference type="PROSITE" id="PS00097">
    <property type="entry name" value="CARBAMOYLTRANSFERASE"/>
    <property type="match status" value="1"/>
</dbReference>
<feature type="binding site" evidence="6">
    <location>
        <begin position="136"/>
        <end position="139"/>
    </location>
    <ligand>
        <name>carbamoyl phosphate</name>
        <dbReference type="ChEBI" id="CHEBI:58228"/>
    </ligand>
</feature>
<feature type="domain" description="Aspartate/ornithine carbamoyltransferase Asp/Orn-binding" evidence="7">
    <location>
        <begin position="156"/>
        <end position="302"/>
    </location>
</feature>
<comment type="subcellular location">
    <subcellularLocation>
        <location evidence="6">Cytoplasm</location>
    </subcellularLocation>
</comment>
<sequence>MDAHPIQCRHFLSLFDLSADEARALLARGIELKRMLRAGEDHRPLAHRTLAMIFEKSSTRTRVSFETGMVQLGGHALFLSPRDTQLGRGEPIEDSARVLSRMVDAVMIRTFSQETVELFAAYSQVPVINGLTDRLHPCQLLADIQTYQEHRGDIRGRRVAWIGDGNNMCNSFIEAAQLFDFELRIACPEGFEPDADLLTAAGDRCTLLRDPEAAAEGAHLVATDVWASMGQEDEQARRQTCFAPFQVTDAIMARATTDALFMHCLPAHRGEEVAASVIDGPQSVVWDEAENRLHAQKALLEFLLTSSAGRG</sequence>
<dbReference type="SUPFAM" id="SSF53671">
    <property type="entry name" value="Aspartate/ornithine carbamoyltransferase"/>
    <property type="match status" value="1"/>
</dbReference>
<dbReference type="Proteomes" id="UP000295717">
    <property type="component" value="Unassembled WGS sequence"/>
</dbReference>
<feature type="binding site" evidence="6">
    <location>
        <begin position="58"/>
        <end position="61"/>
    </location>
    <ligand>
        <name>carbamoyl phosphate</name>
        <dbReference type="ChEBI" id="CHEBI:58228"/>
    </ligand>
</feature>
<dbReference type="NCBIfam" id="NF001986">
    <property type="entry name" value="PRK00779.1"/>
    <property type="match status" value="1"/>
</dbReference>
<feature type="binding site" evidence="6">
    <location>
        <position position="85"/>
    </location>
    <ligand>
        <name>carbamoyl phosphate</name>
        <dbReference type="ChEBI" id="CHEBI:58228"/>
    </ligand>
</feature>
<feature type="binding site" evidence="6">
    <location>
        <position position="292"/>
    </location>
    <ligand>
        <name>carbamoyl phosphate</name>
        <dbReference type="ChEBI" id="CHEBI:58228"/>
    </ligand>
</feature>
<dbReference type="GO" id="GO:0005737">
    <property type="term" value="C:cytoplasm"/>
    <property type="evidence" value="ECO:0007669"/>
    <property type="project" value="UniProtKB-SubCell"/>
</dbReference>
<dbReference type="Pfam" id="PF02729">
    <property type="entry name" value="OTCace_N"/>
    <property type="match status" value="1"/>
</dbReference>
<proteinExistence type="inferred from homology"/>
<comment type="pathway">
    <text evidence="1">Amino-acid biosynthesis; L-arginine biosynthesis; L-arginine from L-ornithine and carbamoyl phosphate: step 1/3.</text>
</comment>
<dbReference type="NCBIfam" id="TIGR00658">
    <property type="entry name" value="orni_carb_tr"/>
    <property type="match status" value="1"/>
</dbReference>
<dbReference type="EC" id="2.1.3.3" evidence="3 6"/>
<dbReference type="PANTHER" id="PTHR45753">
    <property type="entry name" value="ORNITHINE CARBAMOYLTRANSFERASE, MITOCHONDRIAL"/>
    <property type="match status" value="1"/>
</dbReference>
<evidence type="ECO:0000256" key="5">
    <source>
        <dbReference type="ARBA" id="ARBA00048772"/>
    </source>
</evidence>